<dbReference type="GO" id="GO:0071028">
    <property type="term" value="P:nuclear mRNA surveillance"/>
    <property type="evidence" value="ECO:0007669"/>
    <property type="project" value="TreeGrafter"/>
</dbReference>
<dbReference type="InterPro" id="IPR027408">
    <property type="entry name" value="PNPase/RNase_PH_dom_sf"/>
</dbReference>
<reference evidence="7 8" key="1">
    <citation type="journal article" date="2004" name="Nature">
        <title>Genome sequence of the ultrasmall unicellular red alga Cyanidioschyzon merolae 10D.</title>
        <authorList>
            <person name="Matsuzaki M."/>
            <person name="Misumi O."/>
            <person name="Shin-i T."/>
            <person name="Maruyama S."/>
            <person name="Takahara M."/>
            <person name="Miyagishima S."/>
            <person name="Mori T."/>
            <person name="Nishida K."/>
            <person name="Yagisawa F."/>
            <person name="Nishida K."/>
            <person name="Yoshida Y."/>
            <person name="Nishimura Y."/>
            <person name="Nakao S."/>
            <person name="Kobayashi T."/>
            <person name="Momoyama Y."/>
            <person name="Higashiyama T."/>
            <person name="Minoda A."/>
            <person name="Sano M."/>
            <person name="Nomoto H."/>
            <person name="Oishi K."/>
            <person name="Hayashi H."/>
            <person name="Ohta F."/>
            <person name="Nishizaka S."/>
            <person name="Haga S."/>
            <person name="Miura S."/>
            <person name="Morishita T."/>
            <person name="Kabeya Y."/>
            <person name="Terasawa K."/>
            <person name="Suzuki Y."/>
            <person name="Ishii Y."/>
            <person name="Asakawa S."/>
            <person name="Takano H."/>
            <person name="Ohta N."/>
            <person name="Kuroiwa H."/>
            <person name="Tanaka K."/>
            <person name="Shimizu N."/>
            <person name="Sugano S."/>
            <person name="Sato N."/>
            <person name="Nozaki H."/>
            <person name="Ogasawara N."/>
            <person name="Kohara Y."/>
            <person name="Kuroiwa T."/>
        </authorList>
    </citation>
    <scope>NUCLEOTIDE SEQUENCE [LARGE SCALE GENOMIC DNA]</scope>
    <source>
        <strain evidence="7 8">10D</strain>
    </source>
</reference>
<dbReference type="GO" id="GO:0034475">
    <property type="term" value="P:U4 snRNA 3'-end processing"/>
    <property type="evidence" value="ECO:0007669"/>
    <property type="project" value="TreeGrafter"/>
</dbReference>
<dbReference type="Pfam" id="PF01138">
    <property type="entry name" value="RNase_PH"/>
    <property type="match status" value="1"/>
</dbReference>
<dbReference type="RefSeq" id="XP_005537595.1">
    <property type="nucleotide sequence ID" value="XM_005537538.1"/>
</dbReference>
<dbReference type="eggNOG" id="KOG1068">
    <property type="taxonomic scope" value="Eukaryota"/>
</dbReference>
<keyword evidence="4" id="KW-0271">Exosome</keyword>
<dbReference type="Proteomes" id="UP000007014">
    <property type="component" value="Chromosome 15"/>
</dbReference>
<gene>
    <name evidence="7" type="ORF">CYME_CMO206C</name>
</gene>
<protein>
    <submittedName>
        <fullName evidence="7">Similar to ribosomal RNA processing exonuclease RRP41</fullName>
    </submittedName>
</protein>
<dbReference type="STRING" id="280699.M1V9J4"/>
<evidence type="ECO:0000313" key="8">
    <source>
        <dbReference type="Proteomes" id="UP000007014"/>
    </source>
</evidence>
<reference evidence="7 8" key="2">
    <citation type="journal article" date="2007" name="BMC Biol.">
        <title>A 100%-complete sequence reveals unusually simple genomic features in the hot-spring red alga Cyanidioschyzon merolae.</title>
        <authorList>
            <person name="Nozaki H."/>
            <person name="Takano H."/>
            <person name="Misumi O."/>
            <person name="Terasawa K."/>
            <person name="Matsuzaki M."/>
            <person name="Maruyama S."/>
            <person name="Nishida K."/>
            <person name="Yagisawa F."/>
            <person name="Yoshida Y."/>
            <person name="Fujiwara T."/>
            <person name="Takio S."/>
            <person name="Tamura K."/>
            <person name="Chung S.J."/>
            <person name="Nakamura S."/>
            <person name="Kuroiwa H."/>
            <person name="Tanaka K."/>
            <person name="Sato N."/>
            <person name="Kuroiwa T."/>
        </authorList>
    </citation>
    <scope>NUCLEOTIDE SEQUENCE [LARGE SCALE GENOMIC DNA]</scope>
    <source>
        <strain evidence="7 8">10D</strain>
    </source>
</reference>
<dbReference type="KEGG" id="cme:CYME_CMO206C"/>
<dbReference type="EMBL" id="AP006497">
    <property type="protein sequence ID" value="BAM81559.1"/>
    <property type="molecule type" value="Genomic_DNA"/>
</dbReference>
<dbReference type="GeneID" id="16995685"/>
<dbReference type="AlphaFoldDB" id="M1V9J4"/>
<evidence type="ECO:0000256" key="4">
    <source>
        <dbReference type="ARBA" id="ARBA00022835"/>
    </source>
</evidence>
<dbReference type="GO" id="GO:0071051">
    <property type="term" value="P:poly(A)-dependent snoRNA 3'-end processing"/>
    <property type="evidence" value="ECO:0007669"/>
    <property type="project" value="TreeGrafter"/>
</dbReference>
<dbReference type="HOGENOM" id="CLU_889536_0_0_1"/>
<comment type="subcellular location">
    <subcellularLocation>
        <location evidence="1">Nucleus</location>
    </subcellularLocation>
</comment>
<dbReference type="GO" id="GO:0000176">
    <property type="term" value="C:nuclear exosome (RNase complex)"/>
    <property type="evidence" value="ECO:0007669"/>
    <property type="project" value="TreeGrafter"/>
</dbReference>
<sequence>MKKMLVVVPTAAQVHSAPGLRRAFKDACQVRKYAMKSFRCQLGVLSRPEGSAVCQLGKTKVVAAVFGPRPPQGSTDTDTELATVVVEYRQGLSSRPLSIQTLESDTISTGLQFAGGESDEQRWAPSRGRATLSETERRFAAALTRSLECVIARTEYPRLQFWVYIWVLEEGGSELALATTAAWAACLDAGVALVDALVGVSVAVNATPGYAGTEQTCIAFPTSEEEASAHEGRLWVALLPNLGLTADLQWRGATSQRRRDDSTVDDIRAPESFSKAFCCAQQAAVAMYPILREQLVAQLGEKKPSATSAWFTA</sequence>
<name>M1V9J4_CYAM1</name>
<keyword evidence="8" id="KW-1185">Reference proteome</keyword>
<keyword evidence="7" id="KW-0378">Hydrolase</keyword>
<evidence type="ECO:0000256" key="1">
    <source>
        <dbReference type="ARBA" id="ARBA00004123"/>
    </source>
</evidence>
<evidence type="ECO:0000256" key="3">
    <source>
        <dbReference type="ARBA" id="ARBA00022552"/>
    </source>
</evidence>
<dbReference type="GO" id="GO:0003723">
    <property type="term" value="F:RNA binding"/>
    <property type="evidence" value="ECO:0007669"/>
    <property type="project" value="TreeGrafter"/>
</dbReference>
<dbReference type="OrthoDB" id="3491at2759"/>
<evidence type="ECO:0000256" key="5">
    <source>
        <dbReference type="ARBA" id="ARBA00023242"/>
    </source>
</evidence>
<dbReference type="PANTHER" id="PTHR11953:SF1">
    <property type="entry name" value="EXOSOME COMPLEX COMPONENT RRP46"/>
    <property type="match status" value="1"/>
</dbReference>
<proteinExistence type="inferred from homology"/>
<evidence type="ECO:0000256" key="2">
    <source>
        <dbReference type="ARBA" id="ARBA00006678"/>
    </source>
</evidence>
<keyword evidence="7" id="KW-0540">Nuclease</keyword>
<dbReference type="InterPro" id="IPR020568">
    <property type="entry name" value="Ribosomal_Su5_D2-typ_SF"/>
</dbReference>
<evidence type="ECO:0000313" key="7">
    <source>
        <dbReference type="EMBL" id="BAM81559.1"/>
    </source>
</evidence>
<dbReference type="InterPro" id="IPR001247">
    <property type="entry name" value="ExoRNase_PH_dom1"/>
</dbReference>
<dbReference type="Gramene" id="CMO206CT">
    <property type="protein sequence ID" value="CMO206CT"/>
    <property type="gene ID" value="CMO206C"/>
</dbReference>
<dbReference type="GO" id="GO:0005730">
    <property type="term" value="C:nucleolus"/>
    <property type="evidence" value="ECO:0007669"/>
    <property type="project" value="TreeGrafter"/>
</dbReference>
<keyword evidence="7" id="KW-0269">Exonuclease</keyword>
<feature type="domain" description="Exoribonuclease phosphorolytic" evidence="6">
    <location>
        <begin position="35"/>
        <end position="191"/>
    </location>
</feature>
<dbReference type="Gene3D" id="3.30.230.70">
    <property type="entry name" value="GHMP Kinase, N-terminal domain"/>
    <property type="match status" value="1"/>
</dbReference>
<keyword evidence="3" id="KW-0698">rRNA processing</keyword>
<dbReference type="GO" id="GO:0000177">
    <property type="term" value="C:cytoplasmic exosome (RNase complex)"/>
    <property type="evidence" value="ECO:0007669"/>
    <property type="project" value="TreeGrafter"/>
</dbReference>
<dbReference type="InterPro" id="IPR050080">
    <property type="entry name" value="RNase_PH"/>
</dbReference>
<dbReference type="GO" id="GO:0016075">
    <property type="term" value="P:rRNA catabolic process"/>
    <property type="evidence" value="ECO:0007669"/>
    <property type="project" value="TreeGrafter"/>
</dbReference>
<comment type="similarity">
    <text evidence="2">Belongs to the RNase PH family.</text>
</comment>
<dbReference type="GO" id="GO:0004527">
    <property type="term" value="F:exonuclease activity"/>
    <property type="evidence" value="ECO:0007669"/>
    <property type="project" value="UniProtKB-KW"/>
</dbReference>
<dbReference type="GO" id="GO:0006364">
    <property type="term" value="P:rRNA processing"/>
    <property type="evidence" value="ECO:0007669"/>
    <property type="project" value="UniProtKB-KW"/>
</dbReference>
<evidence type="ECO:0000259" key="6">
    <source>
        <dbReference type="Pfam" id="PF01138"/>
    </source>
</evidence>
<dbReference type="SUPFAM" id="SSF54211">
    <property type="entry name" value="Ribosomal protein S5 domain 2-like"/>
    <property type="match status" value="1"/>
</dbReference>
<dbReference type="PANTHER" id="PTHR11953">
    <property type="entry name" value="EXOSOME COMPLEX COMPONENT"/>
    <property type="match status" value="1"/>
</dbReference>
<organism evidence="7 8">
    <name type="scientific">Cyanidioschyzon merolae (strain NIES-3377 / 10D)</name>
    <name type="common">Unicellular red alga</name>
    <dbReference type="NCBI Taxonomy" id="280699"/>
    <lineage>
        <taxon>Eukaryota</taxon>
        <taxon>Rhodophyta</taxon>
        <taxon>Bangiophyceae</taxon>
        <taxon>Cyanidiales</taxon>
        <taxon>Cyanidiaceae</taxon>
        <taxon>Cyanidioschyzon</taxon>
    </lineage>
</organism>
<accession>M1V9J4</accession>
<keyword evidence="5" id="KW-0539">Nucleus</keyword>